<dbReference type="SUPFAM" id="SSF55729">
    <property type="entry name" value="Acyl-CoA N-acyltransferases (Nat)"/>
    <property type="match status" value="1"/>
</dbReference>
<evidence type="ECO:0000259" key="3">
    <source>
        <dbReference type="PROSITE" id="PS51186"/>
    </source>
</evidence>
<dbReference type="WBParaSite" id="ACRNAN_Path_1290.g5050.t1">
    <property type="protein sequence ID" value="ACRNAN_Path_1290.g5050.t1"/>
    <property type="gene ID" value="ACRNAN_Path_1290.g5050"/>
</dbReference>
<name>A0A914BYE3_9BILA</name>
<dbReference type="PANTHER" id="PTHR43072:SF23">
    <property type="entry name" value="UPF0039 PROTEIN C11D3.02C"/>
    <property type="match status" value="1"/>
</dbReference>
<dbReference type="PANTHER" id="PTHR43072">
    <property type="entry name" value="N-ACETYLTRANSFERASE"/>
    <property type="match status" value="1"/>
</dbReference>
<protein>
    <submittedName>
        <fullName evidence="5">N-acetyltransferase domain-containing protein</fullName>
    </submittedName>
</protein>
<sequence length="164" mass="18547">MSVSIRNATENDLPSIVSIYNDIVENTYAVWNEATVDIENRRAWMRTRKEQGYPILIAELNSEVVGYATYGPFRVNDGYRHTAEGSIYVDRNHRRKGIGRTLLEALINEARKQNIHVLVGGIDGSNTSSIALFESFGFNIVGRMPEVGIKFGKWLDLVLMQKIL</sequence>
<organism evidence="4 5">
    <name type="scientific">Acrobeloides nanus</name>
    <dbReference type="NCBI Taxonomy" id="290746"/>
    <lineage>
        <taxon>Eukaryota</taxon>
        <taxon>Metazoa</taxon>
        <taxon>Ecdysozoa</taxon>
        <taxon>Nematoda</taxon>
        <taxon>Chromadorea</taxon>
        <taxon>Rhabditida</taxon>
        <taxon>Tylenchina</taxon>
        <taxon>Cephalobomorpha</taxon>
        <taxon>Cephaloboidea</taxon>
        <taxon>Cephalobidae</taxon>
        <taxon>Acrobeloides</taxon>
    </lineage>
</organism>
<dbReference type="InterPro" id="IPR000182">
    <property type="entry name" value="GNAT_dom"/>
</dbReference>
<dbReference type="PROSITE" id="PS51186">
    <property type="entry name" value="GNAT"/>
    <property type="match status" value="1"/>
</dbReference>
<dbReference type="AlphaFoldDB" id="A0A914BYE3"/>
<evidence type="ECO:0000313" key="4">
    <source>
        <dbReference type="Proteomes" id="UP000887540"/>
    </source>
</evidence>
<accession>A0A914BYE3</accession>
<evidence type="ECO:0000256" key="2">
    <source>
        <dbReference type="ARBA" id="ARBA00023315"/>
    </source>
</evidence>
<evidence type="ECO:0000313" key="5">
    <source>
        <dbReference type="WBParaSite" id="ACRNAN_Path_1290.g5050.t1"/>
    </source>
</evidence>
<dbReference type="Pfam" id="PF13420">
    <property type="entry name" value="Acetyltransf_4"/>
    <property type="match status" value="1"/>
</dbReference>
<keyword evidence="4" id="KW-1185">Reference proteome</keyword>
<dbReference type="InterPro" id="IPR016181">
    <property type="entry name" value="Acyl_CoA_acyltransferase"/>
</dbReference>
<proteinExistence type="predicted"/>
<dbReference type="FunFam" id="3.40.630.30:FF:000026">
    <property type="entry name" value="Phosphinothricin acetyltransferase"/>
    <property type="match status" value="1"/>
</dbReference>
<dbReference type="CDD" id="cd04301">
    <property type="entry name" value="NAT_SF"/>
    <property type="match status" value="1"/>
</dbReference>
<evidence type="ECO:0000256" key="1">
    <source>
        <dbReference type="ARBA" id="ARBA00022679"/>
    </source>
</evidence>
<dbReference type="GO" id="GO:0016747">
    <property type="term" value="F:acyltransferase activity, transferring groups other than amino-acyl groups"/>
    <property type="evidence" value="ECO:0007669"/>
    <property type="project" value="InterPro"/>
</dbReference>
<feature type="domain" description="N-acetyltransferase" evidence="3">
    <location>
        <begin position="3"/>
        <end position="164"/>
    </location>
</feature>
<reference evidence="5" key="1">
    <citation type="submission" date="2022-11" db="UniProtKB">
        <authorList>
            <consortium name="WormBaseParasite"/>
        </authorList>
    </citation>
    <scope>IDENTIFICATION</scope>
</reference>
<keyword evidence="1" id="KW-0808">Transferase</keyword>
<keyword evidence="2" id="KW-0012">Acyltransferase</keyword>
<dbReference type="Proteomes" id="UP000887540">
    <property type="component" value="Unplaced"/>
</dbReference>
<dbReference type="Gene3D" id="3.40.630.30">
    <property type="match status" value="1"/>
</dbReference>